<feature type="transmembrane region" description="Helical" evidence="5">
    <location>
        <begin position="333"/>
        <end position="354"/>
    </location>
</feature>
<dbReference type="PANTHER" id="PTHR24421">
    <property type="entry name" value="NITRATE/NITRITE SENSOR PROTEIN NARX-RELATED"/>
    <property type="match status" value="1"/>
</dbReference>
<keyword evidence="2 7" id="KW-0418">Kinase</keyword>
<dbReference type="InterPro" id="IPR011712">
    <property type="entry name" value="Sig_transdc_His_kin_sub3_dim/P"/>
</dbReference>
<dbReference type="Gene3D" id="1.20.5.1930">
    <property type="match status" value="1"/>
</dbReference>
<accession>A0ABW6SLL9</accession>
<feature type="transmembrane region" description="Helical" evidence="5">
    <location>
        <begin position="422"/>
        <end position="443"/>
    </location>
</feature>
<evidence type="ECO:0000256" key="2">
    <source>
        <dbReference type="ARBA" id="ARBA00022777"/>
    </source>
</evidence>
<keyword evidence="1" id="KW-0808">Transferase</keyword>
<feature type="transmembrane region" description="Helical" evidence="5">
    <location>
        <begin position="7"/>
        <end position="32"/>
    </location>
</feature>
<organism evidence="7 8">
    <name type="scientific">Microtetraspora malaysiensis</name>
    <dbReference type="NCBI Taxonomy" id="161358"/>
    <lineage>
        <taxon>Bacteria</taxon>
        <taxon>Bacillati</taxon>
        <taxon>Actinomycetota</taxon>
        <taxon>Actinomycetes</taxon>
        <taxon>Streptosporangiales</taxon>
        <taxon>Streptosporangiaceae</taxon>
        <taxon>Microtetraspora</taxon>
    </lineage>
</organism>
<dbReference type="EMBL" id="JBIASD010000005">
    <property type="protein sequence ID" value="MFF3665869.1"/>
    <property type="molecule type" value="Genomic_DNA"/>
</dbReference>
<feature type="domain" description="Signal transduction histidine kinase subgroup 3 dimerisation and phosphoacceptor" evidence="6">
    <location>
        <begin position="492"/>
        <end position="548"/>
    </location>
</feature>
<keyword evidence="5" id="KW-0812">Transmembrane</keyword>
<dbReference type="Gene3D" id="3.30.565.10">
    <property type="entry name" value="Histidine kinase-like ATPase, C-terminal domain"/>
    <property type="match status" value="1"/>
</dbReference>
<keyword evidence="8" id="KW-1185">Reference proteome</keyword>
<feature type="transmembrane region" description="Helical" evidence="5">
    <location>
        <begin position="450"/>
        <end position="468"/>
    </location>
</feature>
<comment type="caution">
    <text evidence="7">The sequence shown here is derived from an EMBL/GenBank/DDBJ whole genome shotgun (WGS) entry which is preliminary data.</text>
</comment>
<dbReference type="InterPro" id="IPR036890">
    <property type="entry name" value="HATPase_C_sf"/>
</dbReference>
<dbReference type="Pfam" id="PF07730">
    <property type="entry name" value="HisKA_3"/>
    <property type="match status" value="1"/>
</dbReference>
<evidence type="ECO:0000259" key="6">
    <source>
        <dbReference type="Pfam" id="PF07730"/>
    </source>
</evidence>
<proteinExistence type="predicted"/>
<feature type="transmembrane region" description="Helical" evidence="5">
    <location>
        <begin position="385"/>
        <end position="402"/>
    </location>
</feature>
<dbReference type="Gene3D" id="6.10.250.2870">
    <property type="match status" value="1"/>
</dbReference>
<evidence type="ECO:0000313" key="8">
    <source>
        <dbReference type="Proteomes" id="UP001602013"/>
    </source>
</evidence>
<dbReference type="RefSeq" id="WP_387410082.1">
    <property type="nucleotide sequence ID" value="NZ_JBIASD010000005.1"/>
</dbReference>
<evidence type="ECO:0000256" key="3">
    <source>
        <dbReference type="ARBA" id="ARBA00023012"/>
    </source>
</evidence>
<dbReference type="GO" id="GO:0016301">
    <property type="term" value="F:kinase activity"/>
    <property type="evidence" value="ECO:0007669"/>
    <property type="project" value="UniProtKB-KW"/>
</dbReference>
<evidence type="ECO:0000256" key="4">
    <source>
        <dbReference type="SAM" id="Coils"/>
    </source>
</evidence>
<dbReference type="PANTHER" id="PTHR24421:SF63">
    <property type="entry name" value="SENSOR HISTIDINE KINASE DESK"/>
    <property type="match status" value="1"/>
</dbReference>
<name>A0ABW6SLL9_9ACTN</name>
<evidence type="ECO:0000313" key="7">
    <source>
        <dbReference type="EMBL" id="MFF3665869.1"/>
    </source>
</evidence>
<protein>
    <submittedName>
        <fullName evidence="7">Sensor histidine kinase</fullName>
    </submittedName>
</protein>
<evidence type="ECO:0000256" key="1">
    <source>
        <dbReference type="ARBA" id="ARBA00022679"/>
    </source>
</evidence>
<keyword evidence="4" id="KW-0175">Coiled coil</keyword>
<dbReference type="SUPFAM" id="SSF55874">
    <property type="entry name" value="ATPase domain of HSP90 chaperone/DNA topoisomerase II/histidine kinase"/>
    <property type="match status" value="1"/>
</dbReference>
<gene>
    <name evidence="7" type="ORF">ACFYXI_09770</name>
</gene>
<reference evidence="7 8" key="1">
    <citation type="submission" date="2024-10" db="EMBL/GenBank/DDBJ databases">
        <title>The Natural Products Discovery Center: Release of the First 8490 Sequenced Strains for Exploring Actinobacteria Biosynthetic Diversity.</title>
        <authorList>
            <person name="Kalkreuter E."/>
            <person name="Kautsar S.A."/>
            <person name="Yang D."/>
            <person name="Bader C.D."/>
            <person name="Teijaro C.N."/>
            <person name="Fluegel L."/>
            <person name="Davis C.M."/>
            <person name="Simpson J.R."/>
            <person name="Lauterbach L."/>
            <person name="Steele A.D."/>
            <person name="Gui C."/>
            <person name="Meng S."/>
            <person name="Li G."/>
            <person name="Viehrig K."/>
            <person name="Ye F."/>
            <person name="Su P."/>
            <person name="Kiefer A.F."/>
            <person name="Nichols A."/>
            <person name="Cepeda A.J."/>
            <person name="Yan W."/>
            <person name="Fan B."/>
            <person name="Jiang Y."/>
            <person name="Adhikari A."/>
            <person name="Zheng C.-J."/>
            <person name="Schuster L."/>
            <person name="Cowan T.M."/>
            <person name="Smanski M.J."/>
            <person name="Chevrette M.G."/>
            <person name="De Carvalho L.P.S."/>
            <person name="Shen B."/>
        </authorList>
    </citation>
    <scope>NUCLEOTIDE SEQUENCE [LARGE SCALE GENOMIC DNA]</scope>
    <source>
        <strain evidence="7 8">NPDC002173</strain>
    </source>
</reference>
<dbReference type="Proteomes" id="UP001602013">
    <property type="component" value="Unassembled WGS sequence"/>
</dbReference>
<sequence length="682" mass="71825">MSRRARWIVVAVLAGFSSVYALATPYGVLLAAPMFAMQLPYVLRLSRPARLLPAQAVIAYAATAWLDVPVGLLGFLGGSLLLTRLWPLAIPVAVSAAIIDRESFDSTISMILISLIIYGLTRLIEQVDEVQATRRALAATAVSEERLRIAAQLNDGLGRALAGITQRLSAEDPSRESIAEVVGTARLALAEARSAASGYRATSLAPEITTARAMLSAAGVPVEVQIGHTEPLGPPGALLAAVLRESVTQVVRHGGATFCAIETRLLAHEVRLRVTNDGVPNAGEELLGDLPARLAEAGGTLTTSLSPQGHHIVEAMLPQLAEESATLYDTEHAYALSISLLTAILVGFSAKALLQAPSNLLVPGLVLLAAIVFMHLSLFRGRHTVGLLVMAALAYAPIALFGRAWLGIAGFLAGPLLLTFPWAWGLSLVAAEMASVAVIGFLLGLPVPVVVNYTVSTLVTGLVIYSLSRLAQVVKELREAKEELARTAVVEERLRAARDLHDLLGHSLAAILLKCELARRLDAPRARVELAEALEMAEGAKADLRAVSGGQLELELVAEAESARSVLTAAGIEVSLSLGHEALASDAETVLSAVLREAVTNVLRHSSARHCAIATVTEARGIRLRVRNDGVASVQGRPGSAGVGNLTTRLETLGGRLATSHGEGRFELTAWAPYEVAAVGTR</sequence>
<feature type="transmembrane region" description="Helical" evidence="5">
    <location>
        <begin position="360"/>
        <end position="378"/>
    </location>
</feature>
<feature type="transmembrane region" description="Helical" evidence="5">
    <location>
        <begin position="106"/>
        <end position="124"/>
    </location>
</feature>
<keyword evidence="3" id="KW-0902">Two-component regulatory system</keyword>
<feature type="transmembrane region" description="Helical" evidence="5">
    <location>
        <begin position="52"/>
        <end position="74"/>
    </location>
</feature>
<keyword evidence="5" id="KW-0472">Membrane</keyword>
<feature type="transmembrane region" description="Helical" evidence="5">
    <location>
        <begin position="81"/>
        <end position="100"/>
    </location>
</feature>
<evidence type="ECO:0000256" key="5">
    <source>
        <dbReference type="SAM" id="Phobius"/>
    </source>
</evidence>
<keyword evidence="5" id="KW-1133">Transmembrane helix</keyword>
<feature type="coiled-coil region" evidence="4">
    <location>
        <begin position="467"/>
        <end position="494"/>
    </location>
</feature>
<dbReference type="InterPro" id="IPR050482">
    <property type="entry name" value="Sensor_HK_TwoCompSys"/>
</dbReference>